<feature type="region of interest" description="Disordered" evidence="1">
    <location>
        <begin position="26"/>
        <end position="66"/>
    </location>
</feature>
<comment type="caution">
    <text evidence="3">The sequence shown here is derived from an EMBL/GenBank/DDBJ whole genome shotgun (WGS) entry which is preliminary data.</text>
</comment>
<evidence type="ECO:0000313" key="4">
    <source>
        <dbReference type="Proteomes" id="UP001418444"/>
    </source>
</evidence>
<evidence type="ECO:0008006" key="5">
    <source>
        <dbReference type="Google" id="ProtNLM"/>
    </source>
</evidence>
<feature type="signal peptide" evidence="2">
    <location>
        <begin position="1"/>
        <end position="24"/>
    </location>
</feature>
<dbReference type="EMBL" id="BAAAZW010000002">
    <property type="protein sequence ID" value="GAA3951021.1"/>
    <property type="molecule type" value="Genomic_DNA"/>
</dbReference>
<dbReference type="Proteomes" id="UP001418444">
    <property type="component" value="Unassembled WGS sequence"/>
</dbReference>
<feature type="chain" id="PRO_5045942723" description="DUF2599 domain-containing protein" evidence="2">
    <location>
        <begin position="25"/>
        <end position="165"/>
    </location>
</feature>
<feature type="compositionally biased region" description="Low complexity" evidence="1">
    <location>
        <begin position="31"/>
        <end position="59"/>
    </location>
</feature>
<organism evidence="3 4">
    <name type="scientific">Gordonia caeni</name>
    <dbReference type="NCBI Taxonomy" id="1007097"/>
    <lineage>
        <taxon>Bacteria</taxon>
        <taxon>Bacillati</taxon>
        <taxon>Actinomycetota</taxon>
        <taxon>Actinomycetes</taxon>
        <taxon>Mycobacteriales</taxon>
        <taxon>Gordoniaceae</taxon>
        <taxon>Gordonia</taxon>
    </lineage>
</organism>
<evidence type="ECO:0000256" key="1">
    <source>
        <dbReference type="SAM" id="MobiDB-lite"/>
    </source>
</evidence>
<evidence type="ECO:0000256" key="2">
    <source>
        <dbReference type="SAM" id="SignalP"/>
    </source>
</evidence>
<dbReference type="Pfam" id="PF10783">
    <property type="entry name" value="DUF2599"/>
    <property type="match status" value="1"/>
</dbReference>
<name>A0ABP7NRF3_9ACTN</name>
<evidence type="ECO:0000313" key="3">
    <source>
        <dbReference type="EMBL" id="GAA3951021.1"/>
    </source>
</evidence>
<dbReference type="InterPro" id="IPR019719">
    <property type="entry name" value="DUF2599"/>
</dbReference>
<accession>A0ABP7NRF3</accession>
<dbReference type="PROSITE" id="PS51257">
    <property type="entry name" value="PROKAR_LIPOPROTEIN"/>
    <property type="match status" value="1"/>
</dbReference>
<proteinExistence type="predicted"/>
<gene>
    <name evidence="3" type="ORF">GCM10022231_05910</name>
</gene>
<sequence>MSRRRTLRAAAVLLAAAAVLVGCGDDPAPEVPTRSPSLPVSSPTTPSTAESSVTEESAPPTLPPPYVEATEWVQTQVGPSLQIHPTQAGRTVSGDGVEDTAWEEVLALSPDADTPGMRAQFDCHWSFARLVEPDKPSWNLEPGRPVVSDADMIAARCNPGFAEEN</sequence>
<dbReference type="RefSeq" id="WP_344780469.1">
    <property type="nucleotide sequence ID" value="NZ_BAAAZW010000002.1"/>
</dbReference>
<keyword evidence="4" id="KW-1185">Reference proteome</keyword>
<protein>
    <recommendedName>
        <fullName evidence="5">DUF2599 domain-containing protein</fullName>
    </recommendedName>
</protein>
<keyword evidence="2" id="KW-0732">Signal</keyword>
<reference evidence="4" key="1">
    <citation type="journal article" date="2019" name="Int. J. Syst. Evol. Microbiol.">
        <title>The Global Catalogue of Microorganisms (GCM) 10K type strain sequencing project: providing services to taxonomists for standard genome sequencing and annotation.</title>
        <authorList>
            <consortium name="The Broad Institute Genomics Platform"/>
            <consortium name="The Broad Institute Genome Sequencing Center for Infectious Disease"/>
            <person name="Wu L."/>
            <person name="Ma J."/>
        </authorList>
    </citation>
    <scope>NUCLEOTIDE SEQUENCE [LARGE SCALE GENOMIC DNA]</scope>
    <source>
        <strain evidence="4">JCM 16923</strain>
    </source>
</reference>